<reference evidence="1 2" key="1">
    <citation type="submission" date="2019-09" db="EMBL/GenBank/DDBJ databases">
        <title>A chromosome-level genome assembly of the Chinese tupelo Nyssa sinensis.</title>
        <authorList>
            <person name="Yang X."/>
            <person name="Kang M."/>
            <person name="Yang Y."/>
            <person name="Xiong H."/>
            <person name="Wang M."/>
            <person name="Zhang Z."/>
            <person name="Wang Z."/>
            <person name="Wu H."/>
            <person name="Ma T."/>
            <person name="Liu J."/>
            <person name="Xi Z."/>
        </authorList>
    </citation>
    <scope>NUCLEOTIDE SEQUENCE [LARGE SCALE GENOMIC DNA]</scope>
    <source>
        <strain evidence="1">J267</strain>
        <tissue evidence="1">Leaf</tissue>
    </source>
</reference>
<dbReference type="EMBL" id="CM018032">
    <property type="protein sequence ID" value="KAA8547689.1"/>
    <property type="molecule type" value="Genomic_DNA"/>
</dbReference>
<dbReference type="AlphaFoldDB" id="A0A5J5BXQ5"/>
<protein>
    <submittedName>
        <fullName evidence="1">Uncharacterized protein</fullName>
    </submittedName>
</protein>
<dbReference type="OrthoDB" id="1880786at2759"/>
<dbReference type="PANTHER" id="PTHR34665">
    <property type="entry name" value="DUF3741 DOMAIN-CONTAINING PROTEIN"/>
    <property type="match status" value="1"/>
</dbReference>
<accession>A0A5J5BXQ5</accession>
<sequence>MPSSPFKQFMERRKPSKTIDELAIVKAAAWSWYQRGSGSEGRLMREYDVTRTCRAHAPSRYKLEAMRKAQDSPISGGSSSVTDTSLLDTLFNGDGGGHRRIVSLPESEAISGVIKNKKMMRKKVKGFWVWPGGVCGSRDDVVERGGFGVGSRRKSR</sequence>
<dbReference type="PANTHER" id="PTHR34665:SF4">
    <property type="entry name" value="DUF3741 DOMAIN-CONTAINING PROTEIN"/>
    <property type="match status" value="1"/>
</dbReference>
<evidence type="ECO:0000313" key="1">
    <source>
        <dbReference type="EMBL" id="KAA8547689.1"/>
    </source>
</evidence>
<keyword evidence="2" id="KW-1185">Reference proteome</keyword>
<organism evidence="1 2">
    <name type="scientific">Nyssa sinensis</name>
    <dbReference type="NCBI Taxonomy" id="561372"/>
    <lineage>
        <taxon>Eukaryota</taxon>
        <taxon>Viridiplantae</taxon>
        <taxon>Streptophyta</taxon>
        <taxon>Embryophyta</taxon>
        <taxon>Tracheophyta</taxon>
        <taxon>Spermatophyta</taxon>
        <taxon>Magnoliopsida</taxon>
        <taxon>eudicotyledons</taxon>
        <taxon>Gunneridae</taxon>
        <taxon>Pentapetalae</taxon>
        <taxon>asterids</taxon>
        <taxon>Cornales</taxon>
        <taxon>Nyssaceae</taxon>
        <taxon>Nyssa</taxon>
    </lineage>
</organism>
<name>A0A5J5BXQ5_9ASTE</name>
<gene>
    <name evidence="1" type="ORF">F0562_004118</name>
</gene>
<dbReference type="Proteomes" id="UP000325577">
    <property type="component" value="Linkage Group LG1"/>
</dbReference>
<proteinExistence type="predicted"/>
<evidence type="ECO:0000313" key="2">
    <source>
        <dbReference type="Proteomes" id="UP000325577"/>
    </source>
</evidence>